<evidence type="ECO:0000259" key="7">
    <source>
        <dbReference type="Pfam" id="PF20684"/>
    </source>
</evidence>
<protein>
    <recommendedName>
        <fullName evidence="7">Rhodopsin domain-containing protein</fullName>
    </recommendedName>
</protein>
<comment type="similarity">
    <text evidence="5">Belongs to the SAT4 family.</text>
</comment>
<feature type="domain" description="Rhodopsin" evidence="7">
    <location>
        <begin position="24"/>
        <end position="189"/>
    </location>
</feature>
<dbReference type="PANTHER" id="PTHR33048">
    <property type="entry name" value="PTH11-LIKE INTEGRAL MEMBRANE PROTEIN (AFU_ORTHOLOGUE AFUA_5G11245)"/>
    <property type="match status" value="1"/>
</dbReference>
<proteinExistence type="inferred from homology"/>
<dbReference type="Proteomes" id="UP000480548">
    <property type="component" value="Unassembled WGS sequence"/>
</dbReference>
<feature type="transmembrane region" description="Helical" evidence="6">
    <location>
        <begin position="149"/>
        <end position="170"/>
    </location>
</feature>
<gene>
    <name evidence="8" type="ORF">TWF703_009113</name>
</gene>
<keyword evidence="4 6" id="KW-0472">Membrane</keyword>
<feature type="transmembrane region" description="Helical" evidence="6">
    <location>
        <begin position="102"/>
        <end position="129"/>
    </location>
</feature>
<dbReference type="EMBL" id="WIQZ01000065">
    <property type="protein sequence ID" value="KAF3129083.1"/>
    <property type="molecule type" value="Genomic_DNA"/>
</dbReference>
<organism evidence="8 9">
    <name type="scientific">Orbilia oligospora</name>
    <name type="common">Nematode-trapping fungus</name>
    <name type="synonym">Arthrobotrys oligospora</name>
    <dbReference type="NCBI Taxonomy" id="2813651"/>
    <lineage>
        <taxon>Eukaryota</taxon>
        <taxon>Fungi</taxon>
        <taxon>Dikarya</taxon>
        <taxon>Ascomycota</taxon>
        <taxon>Pezizomycotina</taxon>
        <taxon>Orbiliomycetes</taxon>
        <taxon>Orbiliales</taxon>
        <taxon>Orbiliaceae</taxon>
        <taxon>Orbilia</taxon>
    </lineage>
</organism>
<accession>A0A7C8JS58</accession>
<evidence type="ECO:0000256" key="3">
    <source>
        <dbReference type="ARBA" id="ARBA00022989"/>
    </source>
</evidence>
<dbReference type="InterPro" id="IPR049326">
    <property type="entry name" value="Rhodopsin_dom_fungi"/>
</dbReference>
<evidence type="ECO:0000256" key="4">
    <source>
        <dbReference type="ARBA" id="ARBA00023136"/>
    </source>
</evidence>
<evidence type="ECO:0000256" key="1">
    <source>
        <dbReference type="ARBA" id="ARBA00004141"/>
    </source>
</evidence>
<evidence type="ECO:0000313" key="8">
    <source>
        <dbReference type="EMBL" id="KAF3129083.1"/>
    </source>
</evidence>
<dbReference type="AlphaFoldDB" id="A0A7C8JS58"/>
<evidence type="ECO:0000256" key="2">
    <source>
        <dbReference type="ARBA" id="ARBA00022692"/>
    </source>
</evidence>
<comment type="subcellular location">
    <subcellularLocation>
        <location evidence="1">Membrane</location>
        <topology evidence="1">Multi-pass membrane protein</topology>
    </subcellularLocation>
</comment>
<keyword evidence="3 6" id="KW-1133">Transmembrane helix</keyword>
<reference evidence="8 9" key="1">
    <citation type="submission" date="2019-06" db="EMBL/GenBank/DDBJ databases">
        <authorList>
            <person name="Palmer J.M."/>
        </authorList>
    </citation>
    <scope>NUCLEOTIDE SEQUENCE [LARGE SCALE GENOMIC DNA]</scope>
    <source>
        <strain evidence="8 9">TWF703</strain>
    </source>
</reference>
<comment type="caution">
    <text evidence="8">The sequence shown here is derived from an EMBL/GenBank/DDBJ whole genome shotgun (WGS) entry which is preliminary data.</text>
</comment>
<dbReference type="GO" id="GO:0016020">
    <property type="term" value="C:membrane"/>
    <property type="evidence" value="ECO:0007669"/>
    <property type="project" value="UniProtKB-SubCell"/>
</dbReference>
<feature type="transmembrane region" description="Helical" evidence="6">
    <location>
        <begin position="6"/>
        <end position="28"/>
    </location>
</feature>
<evidence type="ECO:0000256" key="5">
    <source>
        <dbReference type="ARBA" id="ARBA00038359"/>
    </source>
</evidence>
<feature type="transmembrane region" description="Helical" evidence="6">
    <location>
        <begin position="68"/>
        <end position="90"/>
    </location>
</feature>
<sequence length="192" mass="21440">MASPRSWIALEIVGNIFVWIFTGLRCYTRIRILRIFNSEDALVLLSSLLSTNRSAVFIAAIVNYGYYYIQQMLFIPGTGVIKISFALTLLKIVQNRVEIFGLYFIIFAAAAITVIPFFWFLLACQPISLNWALSSDSCYVDERTSIFNGHGAVTAFLDLVLGIIIPAIVLHRLKVRLRVKVIAGAMLSVASL</sequence>
<keyword evidence="2 6" id="KW-0812">Transmembrane</keyword>
<dbReference type="Pfam" id="PF20684">
    <property type="entry name" value="Fung_rhodopsin"/>
    <property type="match status" value="1"/>
</dbReference>
<evidence type="ECO:0000256" key="6">
    <source>
        <dbReference type="SAM" id="Phobius"/>
    </source>
</evidence>
<name>A0A7C8JS58_ORBOL</name>
<dbReference type="PANTHER" id="PTHR33048:SF96">
    <property type="entry name" value="INTEGRAL MEMBRANE PROTEIN"/>
    <property type="match status" value="1"/>
</dbReference>
<feature type="transmembrane region" description="Helical" evidence="6">
    <location>
        <begin position="40"/>
        <end position="62"/>
    </location>
</feature>
<evidence type="ECO:0000313" key="9">
    <source>
        <dbReference type="Proteomes" id="UP000480548"/>
    </source>
</evidence>
<dbReference type="InterPro" id="IPR052337">
    <property type="entry name" value="SAT4-like"/>
</dbReference>